<dbReference type="Pfam" id="PF01025">
    <property type="entry name" value="GrpE"/>
    <property type="match status" value="1"/>
</dbReference>
<keyword evidence="5" id="KW-0346">Stress response</keyword>
<dbReference type="Gene3D" id="2.30.22.10">
    <property type="entry name" value="Head domain of nucleotide exchange factor GrpE"/>
    <property type="match status" value="1"/>
</dbReference>
<dbReference type="PROSITE" id="PS01071">
    <property type="entry name" value="GRPE"/>
    <property type="match status" value="1"/>
</dbReference>
<dbReference type="STRING" id="40149.A0A0E0DEC4"/>
<keyword evidence="6 7" id="KW-0143">Chaperone</keyword>
<comment type="function">
    <text evidence="7">Essential component of the PAM complex, a complex required for the translocation of transit peptide-containing proteins from the inner membrane into the mitochondrial matrix in an ATP-dependent manner.</text>
</comment>
<dbReference type="EnsemblPlants" id="OMERI04G11600.1">
    <property type="protein sequence ID" value="OMERI04G11600.1"/>
    <property type="gene ID" value="OMERI04G11600"/>
</dbReference>
<dbReference type="NCBIfam" id="NF010741">
    <property type="entry name" value="PRK14143.1"/>
    <property type="match status" value="1"/>
</dbReference>
<name>A0A0E0DEC4_9ORYZ</name>
<dbReference type="HOGENOM" id="CLU_057217_5_1_1"/>
<dbReference type="GO" id="GO:0009941">
    <property type="term" value="C:chloroplast envelope"/>
    <property type="evidence" value="ECO:0007669"/>
    <property type="project" value="EnsemblPlants"/>
</dbReference>
<sequence length="291" mass="31657">MTATISAAAAASPTYLRRPRTLAPPASTPARLSPSSSSRRPAATPSLLSLRRSNAAPRPPPLRAAAADPKVVNGEDFPPMKDLLRLYKKAFLDGNDEALGGIESAIIAIEKERSNSAAQYESIATEITSGKDKFLRINADLENFRKQTEKERARFTSNIQVDVVQSLLTLVDSFEKVNQEITPETDKEQTISTSYQGIYKQLVETLRSLGVGVVETVGKPFDPSIHEAIAREESHQFKAGIVSHEVKRGFLLRERLLRPATVKVSTGSGTQETSSPSSEKPVEDSKEDAAV</sequence>
<dbReference type="CDD" id="cd00446">
    <property type="entry name" value="GrpE"/>
    <property type="match status" value="1"/>
</dbReference>
<keyword evidence="11" id="KW-1185">Reference proteome</keyword>
<feature type="region of interest" description="Disordered" evidence="9">
    <location>
        <begin position="1"/>
        <end position="73"/>
    </location>
</feature>
<dbReference type="GO" id="GO:0006457">
    <property type="term" value="P:protein folding"/>
    <property type="evidence" value="ECO:0007669"/>
    <property type="project" value="InterPro"/>
</dbReference>
<dbReference type="InterPro" id="IPR009012">
    <property type="entry name" value="GrpE_head"/>
</dbReference>
<dbReference type="Gramene" id="OMERI04G11600.1">
    <property type="protein sequence ID" value="OMERI04G11600.1"/>
    <property type="gene ID" value="OMERI04G11600"/>
</dbReference>
<organism evidence="10">
    <name type="scientific">Oryza meridionalis</name>
    <dbReference type="NCBI Taxonomy" id="40149"/>
    <lineage>
        <taxon>Eukaryota</taxon>
        <taxon>Viridiplantae</taxon>
        <taxon>Streptophyta</taxon>
        <taxon>Embryophyta</taxon>
        <taxon>Tracheophyta</taxon>
        <taxon>Spermatophyta</taxon>
        <taxon>Magnoliopsida</taxon>
        <taxon>Liliopsida</taxon>
        <taxon>Poales</taxon>
        <taxon>Poaceae</taxon>
        <taxon>BOP clade</taxon>
        <taxon>Oryzoideae</taxon>
        <taxon>Oryzeae</taxon>
        <taxon>Oryzinae</taxon>
        <taxon>Oryza</taxon>
    </lineage>
</organism>
<dbReference type="FunFam" id="3.90.20.20:FF:000009">
    <property type="entry name" value="GrpE protein homolog"/>
    <property type="match status" value="1"/>
</dbReference>
<dbReference type="HAMAP" id="MF_01151">
    <property type="entry name" value="GrpE"/>
    <property type="match status" value="1"/>
</dbReference>
<reference evidence="10" key="1">
    <citation type="submission" date="2015-04" db="UniProtKB">
        <authorList>
            <consortium name="EnsemblPlants"/>
        </authorList>
    </citation>
    <scope>IDENTIFICATION</scope>
</reference>
<protein>
    <recommendedName>
        <fullName evidence="7">GrpE protein homolog</fullName>
    </recommendedName>
</protein>
<comment type="subcellular location">
    <subcellularLocation>
        <location evidence="1">Cytoplasm</location>
    </subcellularLocation>
    <subcellularLocation>
        <location evidence="7">Mitochondrion matrix</location>
    </subcellularLocation>
</comment>
<feature type="compositionally biased region" description="Polar residues" evidence="9">
    <location>
        <begin position="263"/>
        <end position="278"/>
    </location>
</feature>
<comment type="subunit">
    <text evidence="3">Homodimer.</text>
</comment>
<keyword evidence="7" id="KW-0496">Mitochondrion</keyword>
<dbReference type="PRINTS" id="PR00773">
    <property type="entry name" value="GRPEPROTEIN"/>
</dbReference>
<dbReference type="Gene3D" id="3.90.20.20">
    <property type="match status" value="1"/>
</dbReference>
<feature type="region of interest" description="Disordered" evidence="9">
    <location>
        <begin position="262"/>
        <end position="291"/>
    </location>
</feature>
<evidence type="ECO:0000256" key="8">
    <source>
        <dbReference type="RuleBase" id="RU004478"/>
    </source>
</evidence>
<evidence type="ECO:0000256" key="6">
    <source>
        <dbReference type="ARBA" id="ARBA00023186"/>
    </source>
</evidence>
<evidence type="ECO:0000256" key="5">
    <source>
        <dbReference type="ARBA" id="ARBA00023016"/>
    </source>
</evidence>
<reference evidence="10" key="2">
    <citation type="submission" date="2018-05" db="EMBL/GenBank/DDBJ databases">
        <title>OmerRS3 (Oryza meridionalis Reference Sequence Version 3).</title>
        <authorList>
            <person name="Zhang J."/>
            <person name="Kudrna D."/>
            <person name="Lee S."/>
            <person name="Talag J."/>
            <person name="Welchert J."/>
            <person name="Wing R.A."/>
        </authorList>
    </citation>
    <scope>NUCLEOTIDE SEQUENCE [LARGE SCALE GENOMIC DNA]</scope>
    <source>
        <strain evidence="10">cv. OR44</strain>
    </source>
</reference>
<keyword evidence="4" id="KW-0963">Cytoplasm</keyword>
<dbReference type="Proteomes" id="UP000008021">
    <property type="component" value="Chromosome 4"/>
</dbReference>
<dbReference type="GO" id="GO:0051087">
    <property type="term" value="F:protein-folding chaperone binding"/>
    <property type="evidence" value="ECO:0007669"/>
    <property type="project" value="InterPro"/>
</dbReference>
<feature type="compositionally biased region" description="Low complexity" evidence="9">
    <location>
        <begin position="21"/>
        <end position="56"/>
    </location>
</feature>
<evidence type="ECO:0000256" key="2">
    <source>
        <dbReference type="ARBA" id="ARBA00009054"/>
    </source>
</evidence>
<dbReference type="InterPro" id="IPR013805">
    <property type="entry name" value="GrpE_CC"/>
</dbReference>
<dbReference type="SUPFAM" id="SSF51064">
    <property type="entry name" value="Head domain of nucleotide exchange factor GrpE"/>
    <property type="match status" value="1"/>
</dbReference>
<evidence type="ECO:0000313" key="10">
    <source>
        <dbReference type="EnsemblPlants" id="OMERI04G11600.1"/>
    </source>
</evidence>
<dbReference type="PANTHER" id="PTHR21237:SF40">
    <property type="entry name" value="CELL CYCLE AND APOPTOSIS REGULATOR PROTEIN 2"/>
    <property type="match status" value="1"/>
</dbReference>
<dbReference type="FunFam" id="2.30.22.10:FF:000001">
    <property type="entry name" value="Protein GrpE"/>
    <property type="match status" value="1"/>
</dbReference>
<dbReference type="GO" id="GO:0000774">
    <property type="term" value="F:adenyl-nucleotide exchange factor activity"/>
    <property type="evidence" value="ECO:0007669"/>
    <property type="project" value="InterPro"/>
</dbReference>
<dbReference type="GO" id="GO:0046982">
    <property type="term" value="F:protein heterodimerization activity"/>
    <property type="evidence" value="ECO:0007669"/>
    <property type="project" value="EnsemblPlants"/>
</dbReference>
<dbReference type="SUPFAM" id="SSF58014">
    <property type="entry name" value="Coiled-coil domain of nucleotide exchange factor GrpE"/>
    <property type="match status" value="1"/>
</dbReference>
<proteinExistence type="inferred from homology"/>
<dbReference type="GO" id="GO:0009408">
    <property type="term" value="P:response to heat"/>
    <property type="evidence" value="ECO:0007669"/>
    <property type="project" value="EnsemblPlants"/>
</dbReference>
<feature type="compositionally biased region" description="Basic and acidic residues" evidence="9">
    <location>
        <begin position="280"/>
        <end position="291"/>
    </location>
</feature>
<dbReference type="eggNOG" id="KOG3003">
    <property type="taxonomic scope" value="Eukaryota"/>
</dbReference>
<dbReference type="InterPro" id="IPR000740">
    <property type="entry name" value="GrpE"/>
</dbReference>
<evidence type="ECO:0000256" key="1">
    <source>
        <dbReference type="ARBA" id="ARBA00004496"/>
    </source>
</evidence>
<evidence type="ECO:0000256" key="3">
    <source>
        <dbReference type="ARBA" id="ARBA00011738"/>
    </source>
</evidence>
<dbReference type="AlphaFoldDB" id="A0A0E0DEC4"/>
<dbReference type="GO" id="GO:0042803">
    <property type="term" value="F:protein homodimerization activity"/>
    <property type="evidence" value="ECO:0007669"/>
    <property type="project" value="EnsemblPlants"/>
</dbReference>
<evidence type="ECO:0000313" key="11">
    <source>
        <dbReference type="Proteomes" id="UP000008021"/>
    </source>
</evidence>
<dbReference type="PANTHER" id="PTHR21237">
    <property type="entry name" value="GRPE PROTEIN"/>
    <property type="match status" value="1"/>
</dbReference>
<accession>A0A0E0DEC4</accession>
<evidence type="ECO:0000256" key="9">
    <source>
        <dbReference type="SAM" id="MobiDB-lite"/>
    </source>
</evidence>
<dbReference type="GO" id="GO:0005759">
    <property type="term" value="C:mitochondrial matrix"/>
    <property type="evidence" value="ECO:0007669"/>
    <property type="project" value="UniProtKB-SubCell"/>
</dbReference>
<comment type="similarity">
    <text evidence="2 8">Belongs to the GrpE family.</text>
</comment>
<dbReference type="GO" id="GO:0051082">
    <property type="term" value="F:unfolded protein binding"/>
    <property type="evidence" value="ECO:0007669"/>
    <property type="project" value="TreeGrafter"/>
</dbReference>
<evidence type="ECO:0000256" key="7">
    <source>
        <dbReference type="RuleBase" id="RU000640"/>
    </source>
</evidence>
<evidence type="ECO:0000256" key="4">
    <source>
        <dbReference type="ARBA" id="ARBA00022490"/>
    </source>
</evidence>
<feature type="compositionally biased region" description="Low complexity" evidence="9">
    <location>
        <begin position="1"/>
        <end position="12"/>
    </location>
</feature>
<dbReference type="GO" id="GO:0009570">
    <property type="term" value="C:chloroplast stroma"/>
    <property type="evidence" value="ECO:0007669"/>
    <property type="project" value="EnsemblPlants"/>
</dbReference>